<evidence type="ECO:0000256" key="1">
    <source>
        <dbReference type="SAM" id="MobiDB-lite"/>
    </source>
</evidence>
<organism evidence="2 3">
    <name type="scientific">Talaromyces proteolyticus</name>
    <dbReference type="NCBI Taxonomy" id="1131652"/>
    <lineage>
        <taxon>Eukaryota</taxon>
        <taxon>Fungi</taxon>
        <taxon>Dikarya</taxon>
        <taxon>Ascomycota</taxon>
        <taxon>Pezizomycotina</taxon>
        <taxon>Eurotiomycetes</taxon>
        <taxon>Eurotiomycetidae</taxon>
        <taxon>Eurotiales</taxon>
        <taxon>Trichocomaceae</taxon>
        <taxon>Talaromyces</taxon>
        <taxon>Talaromyces sect. Bacilispori</taxon>
    </lineage>
</organism>
<dbReference type="EMBL" id="JAJTJA010000005">
    <property type="protein sequence ID" value="KAH8698686.1"/>
    <property type="molecule type" value="Genomic_DNA"/>
</dbReference>
<evidence type="ECO:0000313" key="3">
    <source>
        <dbReference type="Proteomes" id="UP001201262"/>
    </source>
</evidence>
<keyword evidence="3" id="KW-1185">Reference proteome</keyword>
<proteinExistence type="predicted"/>
<dbReference type="AlphaFoldDB" id="A0AAD4KT03"/>
<feature type="compositionally biased region" description="Basic and acidic residues" evidence="1">
    <location>
        <begin position="286"/>
        <end position="305"/>
    </location>
</feature>
<accession>A0AAD4KT03</accession>
<dbReference type="RefSeq" id="XP_046073150.1">
    <property type="nucleotide sequence ID" value="XM_046213948.1"/>
</dbReference>
<comment type="caution">
    <text evidence="2">The sequence shown here is derived from an EMBL/GenBank/DDBJ whole genome shotgun (WGS) entry which is preliminary data.</text>
</comment>
<reference evidence="2" key="1">
    <citation type="submission" date="2021-12" db="EMBL/GenBank/DDBJ databases">
        <title>Convergent genome expansion in fungi linked to evolution of root-endophyte symbiosis.</title>
        <authorList>
            <consortium name="DOE Joint Genome Institute"/>
            <person name="Ke Y.-H."/>
            <person name="Bonito G."/>
            <person name="Liao H.-L."/>
            <person name="Looney B."/>
            <person name="Rojas-Flechas A."/>
            <person name="Nash J."/>
            <person name="Hameed K."/>
            <person name="Schadt C."/>
            <person name="Martin F."/>
            <person name="Crous P.W."/>
            <person name="Miettinen O."/>
            <person name="Magnuson J.K."/>
            <person name="Labbe J."/>
            <person name="Jacobson D."/>
            <person name="Doktycz M.J."/>
            <person name="Veneault-Fourrey C."/>
            <person name="Kuo A."/>
            <person name="Mondo S."/>
            <person name="Calhoun S."/>
            <person name="Riley R."/>
            <person name="Ohm R."/>
            <person name="LaButti K."/>
            <person name="Andreopoulos B."/>
            <person name="Pangilinan J."/>
            <person name="Nolan M."/>
            <person name="Tritt A."/>
            <person name="Clum A."/>
            <person name="Lipzen A."/>
            <person name="Daum C."/>
            <person name="Barry K."/>
            <person name="Grigoriev I.V."/>
            <person name="Vilgalys R."/>
        </authorList>
    </citation>
    <scope>NUCLEOTIDE SEQUENCE</scope>
    <source>
        <strain evidence="2">PMI_201</strain>
    </source>
</reference>
<evidence type="ECO:0000313" key="2">
    <source>
        <dbReference type="EMBL" id="KAH8698686.1"/>
    </source>
</evidence>
<protein>
    <submittedName>
        <fullName evidence="2">Uncharacterized protein</fullName>
    </submittedName>
</protein>
<gene>
    <name evidence="2" type="ORF">BGW36DRAFT_358208</name>
</gene>
<dbReference type="Proteomes" id="UP001201262">
    <property type="component" value="Unassembled WGS sequence"/>
</dbReference>
<sequence>MSLHSYNRDEVALSVTEFYNALTKLPYVDAKALICPATEENDRARSGINEAELRWRGKTDEAIELLRHLPYLRQPVDNSKAETSSIKGLGNCGKKWMLGPDTISIAYGDGEVYNRKLDEIQPTPGHCVWLTDLMEDGHGTALLIDTNTGTITEYSTERRKIVIDIVDYDKLAPEERWMAYPTWPVKDFFRMWSRRYETLTWMAVYHDMGRAGTALWYIGSQTDDDNDEDESWDSDDESYVPDSEENSSEDDDEYEWDSEYGSDDDYEVSDDEDLDQPGDYKQAIDWLKDHGTDEKQNLDRVDTSRGNEFSLESKTAVSRSISPLSGRN</sequence>
<name>A0AAD4KT03_9EURO</name>
<feature type="region of interest" description="Disordered" evidence="1">
    <location>
        <begin position="220"/>
        <end position="328"/>
    </location>
</feature>
<dbReference type="GeneID" id="70244235"/>
<feature type="compositionally biased region" description="Polar residues" evidence="1">
    <location>
        <begin position="306"/>
        <end position="328"/>
    </location>
</feature>
<feature type="compositionally biased region" description="Acidic residues" evidence="1">
    <location>
        <begin position="222"/>
        <end position="276"/>
    </location>
</feature>